<dbReference type="EMBL" id="QDEB01114899">
    <property type="protein sequence ID" value="RZB40903.1"/>
    <property type="molecule type" value="Genomic_DNA"/>
</dbReference>
<comment type="caution">
    <text evidence="2">The sequence shown here is derived from an EMBL/GenBank/DDBJ whole genome shotgun (WGS) entry which is preliminary data.</text>
</comment>
<sequence>MRRKIPGRKHRGVRDPEKQRAQRLKSIKHKINAPPTDPDDQQIPRSLQRLAQLQVKVRNGDFARKKAKKPRPRERFEQHPNESEREFLLRVHRECDAVKHEAAFEQKFGVEVKRNELGEVESVEKRKDPLKVMLKEVRREKKKKKGKGDEARLTKSQKRQLKLAEKKKKKLESKVDEFEKFRDKVKFGEQVHAPPTLTLPKRVTATNVAPRPGKRDLLLKSVLGSSKTSNTVIDRTAKRKNLPTALRRQLDKQQQEVVQAYRLLKEKKHGTL</sequence>
<evidence type="ECO:0000313" key="2">
    <source>
        <dbReference type="EMBL" id="RZB40903.1"/>
    </source>
</evidence>
<organism evidence="2 3">
    <name type="scientific">Asbolus verrucosus</name>
    <name type="common">Desert ironclad beetle</name>
    <dbReference type="NCBI Taxonomy" id="1661398"/>
    <lineage>
        <taxon>Eukaryota</taxon>
        <taxon>Metazoa</taxon>
        <taxon>Ecdysozoa</taxon>
        <taxon>Arthropoda</taxon>
        <taxon>Hexapoda</taxon>
        <taxon>Insecta</taxon>
        <taxon>Pterygota</taxon>
        <taxon>Neoptera</taxon>
        <taxon>Endopterygota</taxon>
        <taxon>Coleoptera</taxon>
        <taxon>Polyphaga</taxon>
        <taxon>Cucujiformia</taxon>
        <taxon>Tenebrionidae</taxon>
        <taxon>Pimeliinae</taxon>
        <taxon>Asbolus</taxon>
    </lineage>
</organism>
<reference evidence="2 3" key="1">
    <citation type="submission" date="2017-03" db="EMBL/GenBank/DDBJ databases">
        <title>Genome of the blue death feigning beetle - Asbolus verrucosus.</title>
        <authorList>
            <person name="Rider S.D."/>
        </authorList>
    </citation>
    <scope>NUCLEOTIDE SEQUENCE [LARGE SCALE GENOMIC DNA]</scope>
    <source>
        <strain evidence="2">Butters</strain>
        <tissue evidence="2">Head and leg muscle</tissue>
    </source>
</reference>
<dbReference type="AlphaFoldDB" id="A0A482VC80"/>
<dbReference type="STRING" id="1661398.A0A482VC80"/>
<gene>
    <name evidence="2" type="ORF">BDFB_002942</name>
</gene>
<accession>A0A482VC80</accession>
<dbReference type="OrthoDB" id="5876637at2759"/>
<feature type="region of interest" description="Disordered" evidence="1">
    <location>
        <begin position="1"/>
        <end position="44"/>
    </location>
</feature>
<name>A0A482VC80_ASBVE</name>
<evidence type="ECO:0000256" key="1">
    <source>
        <dbReference type="SAM" id="MobiDB-lite"/>
    </source>
</evidence>
<keyword evidence="3" id="KW-1185">Reference proteome</keyword>
<feature type="compositionally biased region" description="Basic residues" evidence="1">
    <location>
        <begin position="21"/>
        <end position="31"/>
    </location>
</feature>
<dbReference type="GO" id="GO:0005634">
    <property type="term" value="C:nucleus"/>
    <property type="evidence" value="ECO:0007669"/>
    <property type="project" value="TreeGrafter"/>
</dbReference>
<feature type="compositionally biased region" description="Basic and acidic residues" evidence="1">
    <location>
        <begin position="73"/>
        <end position="83"/>
    </location>
</feature>
<proteinExistence type="predicted"/>
<dbReference type="Proteomes" id="UP000292052">
    <property type="component" value="Unassembled WGS sequence"/>
</dbReference>
<dbReference type="PANTHER" id="PTHR21838:SF2">
    <property type="entry name" value="COILED-COIL DOMAIN-CONTAINING PROTEIN 137"/>
    <property type="match status" value="1"/>
</dbReference>
<protein>
    <submittedName>
        <fullName evidence="2">Coiled-coil domain-containing protein 137</fullName>
    </submittedName>
</protein>
<feature type="region of interest" description="Disordered" evidence="1">
    <location>
        <begin position="58"/>
        <end position="83"/>
    </location>
</feature>
<feature type="compositionally biased region" description="Basic residues" evidence="1">
    <location>
        <begin position="1"/>
        <end position="12"/>
    </location>
</feature>
<feature type="compositionally biased region" description="Basic residues" evidence="1">
    <location>
        <begin position="155"/>
        <end position="166"/>
    </location>
</feature>
<feature type="region of interest" description="Disordered" evidence="1">
    <location>
        <begin position="135"/>
        <end position="166"/>
    </location>
</feature>
<evidence type="ECO:0000313" key="3">
    <source>
        <dbReference type="Proteomes" id="UP000292052"/>
    </source>
</evidence>
<dbReference type="InterPro" id="IPR026680">
    <property type="entry name" value="CCDC137"/>
</dbReference>
<dbReference type="PANTHER" id="PTHR21838">
    <property type="entry name" value="COILED-COIL DOMAIN-CONTAINING PROTEIN 137"/>
    <property type="match status" value="1"/>
</dbReference>